<evidence type="ECO:0000313" key="3">
    <source>
        <dbReference type="Proteomes" id="UP000318741"/>
    </source>
</evidence>
<proteinExistence type="predicted"/>
<gene>
    <name evidence="2" type="ORF">CA12_26500</name>
</gene>
<dbReference type="AlphaFoldDB" id="A0A517PB06"/>
<keyword evidence="3" id="KW-1185">Reference proteome</keyword>
<evidence type="ECO:0000256" key="1">
    <source>
        <dbReference type="SAM" id="MobiDB-lite"/>
    </source>
</evidence>
<sequence length="147" mass="16317">MPKTLFPPAPKRKPTEDPVLQTIRLIRQTGFTAGPEAAEFAVSAGKEPGDVIVTHRGRMFDLFPDVFDTYMRDAPVSGPADDDRTRENARRGILRALWQADCADDETSPWMCVTGDVDPPAEYDPLGADEPAPRPRWADQPTLLLQE</sequence>
<dbReference type="KEGG" id="acaf:CA12_26500"/>
<accession>A0A517PB06</accession>
<organism evidence="2 3">
    <name type="scientific">Alienimonas californiensis</name>
    <dbReference type="NCBI Taxonomy" id="2527989"/>
    <lineage>
        <taxon>Bacteria</taxon>
        <taxon>Pseudomonadati</taxon>
        <taxon>Planctomycetota</taxon>
        <taxon>Planctomycetia</taxon>
        <taxon>Planctomycetales</taxon>
        <taxon>Planctomycetaceae</taxon>
        <taxon>Alienimonas</taxon>
    </lineage>
</organism>
<protein>
    <submittedName>
        <fullName evidence="2">Uncharacterized protein</fullName>
    </submittedName>
</protein>
<dbReference type="RefSeq" id="WP_145359353.1">
    <property type="nucleotide sequence ID" value="NZ_CP036265.1"/>
</dbReference>
<feature type="region of interest" description="Disordered" evidence="1">
    <location>
        <begin position="111"/>
        <end position="147"/>
    </location>
</feature>
<reference evidence="2 3" key="1">
    <citation type="submission" date="2019-02" db="EMBL/GenBank/DDBJ databases">
        <title>Deep-cultivation of Planctomycetes and their phenomic and genomic characterization uncovers novel biology.</title>
        <authorList>
            <person name="Wiegand S."/>
            <person name="Jogler M."/>
            <person name="Boedeker C."/>
            <person name="Pinto D."/>
            <person name="Vollmers J."/>
            <person name="Rivas-Marin E."/>
            <person name="Kohn T."/>
            <person name="Peeters S.H."/>
            <person name="Heuer A."/>
            <person name="Rast P."/>
            <person name="Oberbeckmann S."/>
            <person name="Bunk B."/>
            <person name="Jeske O."/>
            <person name="Meyerdierks A."/>
            <person name="Storesund J.E."/>
            <person name="Kallscheuer N."/>
            <person name="Luecker S."/>
            <person name="Lage O.M."/>
            <person name="Pohl T."/>
            <person name="Merkel B.J."/>
            <person name="Hornburger P."/>
            <person name="Mueller R.-W."/>
            <person name="Bruemmer F."/>
            <person name="Labrenz M."/>
            <person name="Spormann A.M."/>
            <person name="Op den Camp H."/>
            <person name="Overmann J."/>
            <person name="Amann R."/>
            <person name="Jetten M.S.M."/>
            <person name="Mascher T."/>
            <person name="Medema M.H."/>
            <person name="Devos D.P."/>
            <person name="Kaster A.-K."/>
            <person name="Ovreas L."/>
            <person name="Rohde M."/>
            <person name="Galperin M.Y."/>
            <person name="Jogler C."/>
        </authorList>
    </citation>
    <scope>NUCLEOTIDE SEQUENCE [LARGE SCALE GENOMIC DNA]</scope>
    <source>
        <strain evidence="2 3">CA12</strain>
    </source>
</reference>
<name>A0A517PB06_9PLAN</name>
<dbReference type="EMBL" id="CP036265">
    <property type="protein sequence ID" value="QDT16544.1"/>
    <property type="molecule type" value="Genomic_DNA"/>
</dbReference>
<dbReference type="Proteomes" id="UP000318741">
    <property type="component" value="Chromosome"/>
</dbReference>
<evidence type="ECO:0000313" key="2">
    <source>
        <dbReference type="EMBL" id="QDT16544.1"/>
    </source>
</evidence>